<gene>
    <name evidence="19" type="primary">PAMR1</name>
</gene>
<evidence type="ECO:0000313" key="19">
    <source>
        <dbReference type="Ensembl" id="ENSPCOP00000019722.1"/>
    </source>
</evidence>
<dbReference type="Proteomes" id="UP000233160">
    <property type="component" value="Unassembled WGS sequence"/>
</dbReference>
<dbReference type="InterPro" id="IPR001314">
    <property type="entry name" value="Peptidase_S1A"/>
</dbReference>
<keyword evidence="4 14" id="KW-0768">Sushi</keyword>
<evidence type="ECO:0000256" key="14">
    <source>
        <dbReference type="PROSITE-ProRule" id="PRU00302"/>
    </source>
</evidence>
<dbReference type="PANTHER" id="PTHR24254:SF9">
    <property type="entry name" value="INACTIVE SERINE PROTEASE PAMR1"/>
    <property type="match status" value="1"/>
</dbReference>
<evidence type="ECO:0000259" key="17">
    <source>
        <dbReference type="PROSITE" id="PS50240"/>
    </source>
</evidence>
<keyword evidence="2" id="KW-0964">Secreted</keyword>
<keyword evidence="8" id="KW-0325">Glycoprotein</keyword>
<dbReference type="InterPro" id="IPR000436">
    <property type="entry name" value="Sushi_SCR_CCP_dom"/>
</dbReference>
<evidence type="ECO:0000259" key="18">
    <source>
        <dbReference type="PROSITE" id="PS50923"/>
    </source>
</evidence>
<feature type="chain" id="PRO_5014457693" description="Inactive serine protease PAMR1" evidence="15">
    <location>
        <begin position="22"/>
        <end position="609"/>
    </location>
</feature>
<dbReference type="PROSITE" id="PS50240">
    <property type="entry name" value="TRYPSIN_DOM"/>
    <property type="match status" value="1"/>
</dbReference>
<dbReference type="PROSITE" id="PS50026">
    <property type="entry name" value="EGF_3"/>
    <property type="match status" value="1"/>
</dbReference>
<feature type="disulfide bond" evidence="14">
    <location>
        <begin position="204"/>
        <end position="231"/>
    </location>
</feature>
<evidence type="ECO:0000256" key="7">
    <source>
        <dbReference type="ARBA" id="ARBA00023157"/>
    </source>
</evidence>
<keyword evidence="3" id="KW-0721">Serine protease homolog</keyword>
<evidence type="ECO:0000256" key="5">
    <source>
        <dbReference type="ARBA" id="ARBA00022729"/>
    </source>
</evidence>
<dbReference type="Pfam" id="PF00084">
    <property type="entry name" value="Sushi"/>
    <property type="match status" value="2"/>
</dbReference>
<feature type="domain" description="Sushi" evidence="18">
    <location>
        <begin position="167"/>
        <end position="233"/>
    </location>
</feature>
<dbReference type="PROSITE" id="PS01186">
    <property type="entry name" value="EGF_2"/>
    <property type="match status" value="1"/>
</dbReference>
<comment type="caution">
    <text evidence="13">Lacks conserved residue(s) required for the propagation of feature annotation.</text>
</comment>
<proteinExistence type="predicted"/>
<dbReference type="Ensembl" id="ENSPCOT00000030373.1">
    <property type="protein sequence ID" value="ENSPCOP00000019722.1"/>
    <property type="gene ID" value="ENSPCOG00000021819.1"/>
</dbReference>
<name>A0A2K6G0E5_PROCO</name>
<organism evidence="19 20">
    <name type="scientific">Propithecus coquereli</name>
    <name type="common">Coquerel's sifaka</name>
    <name type="synonym">Propithecus verreauxi coquereli</name>
    <dbReference type="NCBI Taxonomy" id="379532"/>
    <lineage>
        <taxon>Eukaryota</taxon>
        <taxon>Metazoa</taxon>
        <taxon>Chordata</taxon>
        <taxon>Craniata</taxon>
        <taxon>Vertebrata</taxon>
        <taxon>Euteleostomi</taxon>
        <taxon>Mammalia</taxon>
        <taxon>Eutheria</taxon>
        <taxon>Euarchontoglires</taxon>
        <taxon>Primates</taxon>
        <taxon>Strepsirrhini</taxon>
        <taxon>Lemuriformes</taxon>
        <taxon>Indriidae</taxon>
        <taxon>Propithecus</taxon>
    </lineage>
</organism>
<dbReference type="InterPro" id="IPR009003">
    <property type="entry name" value="Peptidase_S1_PA"/>
</dbReference>
<dbReference type="Gene3D" id="2.40.10.10">
    <property type="entry name" value="Trypsin-like serine proteases"/>
    <property type="match status" value="2"/>
</dbReference>
<keyword evidence="7 13" id="KW-1015">Disulfide bond</keyword>
<evidence type="ECO:0000256" key="2">
    <source>
        <dbReference type="ARBA" id="ARBA00022525"/>
    </source>
</evidence>
<feature type="disulfide bond" evidence="13">
    <location>
        <begin position="151"/>
        <end position="160"/>
    </location>
</feature>
<dbReference type="InterPro" id="IPR000742">
    <property type="entry name" value="EGF"/>
</dbReference>
<comment type="function">
    <text evidence="9">May play a role in regeneration of skeletal muscle.</text>
</comment>
<dbReference type="Pfam" id="PF00089">
    <property type="entry name" value="Trypsin"/>
    <property type="match status" value="1"/>
</dbReference>
<dbReference type="GO" id="GO:0006508">
    <property type="term" value="P:proteolysis"/>
    <property type="evidence" value="ECO:0007669"/>
    <property type="project" value="InterPro"/>
</dbReference>
<dbReference type="PROSITE" id="PS00022">
    <property type="entry name" value="EGF_1"/>
    <property type="match status" value="1"/>
</dbReference>
<dbReference type="SUPFAM" id="SSF57535">
    <property type="entry name" value="Complement control module/SCR domain"/>
    <property type="match status" value="1"/>
</dbReference>
<dbReference type="FunFam" id="2.10.70.10:FF:000029">
    <property type="entry name" value="Inactive serine protease PAMR1 isoform X1"/>
    <property type="match status" value="1"/>
</dbReference>
<dbReference type="InterPro" id="IPR035976">
    <property type="entry name" value="Sushi/SCR/CCP_sf"/>
</dbReference>
<evidence type="ECO:0000313" key="20">
    <source>
        <dbReference type="Proteomes" id="UP000233160"/>
    </source>
</evidence>
<feature type="domain" description="Peptidase S1" evidence="17">
    <location>
        <begin position="334"/>
        <end position="609"/>
    </location>
</feature>
<evidence type="ECO:0000256" key="11">
    <source>
        <dbReference type="ARBA" id="ARBA00041872"/>
    </source>
</evidence>
<dbReference type="Pfam" id="PF00008">
    <property type="entry name" value="EGF"/>
    <property type="match status" value="1"/>
</dbReference>
<dbReference type="InterPro" id="IPR001254">
    <property type="entry name" value="Trypsin_dom"/>
</dbReference>
<keyword evidence="20" id="KW-1185">Reference proteome</keyword>
<dbReference type="PROSITE" id="PS50923">
    <property type="entry name" value="SUSHI"/>
    <property type="match status" value="2"/>
</dbReference>
<dbReference type="FunFam" id="2.10.25.10:FF:000063">
    <property type="entry name" value="Slit guidance ligand 2"/>
    <property type="match status" value="1"/>
</dbReference>
<dbReference type="GO" id="GO:0005576">
    <property type="term" value="C:extracellular region"/>
    <property type="evidence" value="ECO:0007669"/>
    <property type="project" value="UniProtKB-SubCell"/>
</dbReference>
<evidence type="ECO:0000256" key="9">
    <source>
        <dbReference type="ARBA" id="ARBA00037622"/>
    </source>
</evidence>
<dbReference type="CDD" id="cd00033">
    <property type="entry name" value="CCP"/>
    <property type="match status" value="2"/>
</dbReference>
<comment type="subcellular location">
    <subcellularLocation>
        <location evidence="1">Secreted</location>
    </subcellularLocation>
</comment>
<feature type="domain" description="EGF-like" evidence="16">
    <location>
        <begin position="124"/>
        <end position="161"/>
    </location>
</feature>
<dbReference type="PRINTS" id="PR00722">
    <property type="entry name" value="CHYMOTRYPSIN"/>
</dbReference>
<evidence type="ECO:0000256" key="3">
    <source>
        <dbReference type="ARBA" id="ARBA00022542"/>
    </source>
</evidence>
<dbReference type="CDD" id="cd00190">
    <property type="entry name" value="Tryp_SPc"/>
    <property type="match status" value="1"/>
</dbReference>
<dbReference type="FunFam" id="2.40.10.10:FF:000068">
    <property type="entry name" value="transmembrane protease serine 2"/>
    <property type="match status" value="1"/>
</dbReference>
<evidence type="ECO:0000256" key="15">
    <source>
        <dbReference type="SAM" id="SignalP"/>
    </source>
</evidence>
<feature type="domain" description="Sushi" evidence="18">
    <location>
        <begin position="276"/>
        <end position="333"/>
    </location>
</feature>
<dbReference type="GO" id="GO:0004252">
    <property type="term" value="F:serine-type endopeptidase activity"/>
    <property type="evidence" value="ECO:0007669"/>
    <property type="project" value="InterPro"/>
</dbReference>
<dbReference type="SUPFAM" id="SSF50494">
    <property type="entry name" value="Trypsin-like serine proteases"/>
    <property type="match status" value="1"/>
</dbReference>
<evidence type="ECO:0000256" key="6">
    <source>
        <dbReference type="ARBA" id="ARBA00022737"/>
    </source>
</evidence>
<accession>A0A2K6G0E5</accession>
<reference evidence="19" key="1">
    <citation type="submission" date="2025-08" db="UniProtKB">
        <authorList>
            <consortium name="Ensembl"/>
        </authorList>
    </citation>
    <scope>IDENTIFICATION</scope>
</reference>
<dbReference type="RefSeq" id="XP_012505103.1">
    <property type="nucleotide sequence ID" value="XM_012649649.1"/>
</dbReference>
<feature type="signal peptide" evidence="15">
    <location>
        <begin position="1"/>
        <end position="21"/>
    </location>
</feature>
<dbReference type="Gene3D" id="2.10.70.10">
    <property type="entry name" value="Complement Module, domain 1"/>
    <property type="match status" value="2"/>
</dbReference>
<sequence length="609" mass="67670">MELGWWAQLGLTFLQLLLISSLPREYTVINEACPGAEWNIMCRECCEYDQIECVCPGRKEVVGYTIPCCRNEENECDSCLIHPGCTIFENCKSCRNGSWGGTLDDFYVKGFYCAECRAGWYGGDCMPCSSSPCFHDGTCLLDKTGSYRCACLAGYTGQQCENLLEERNCSDPGGPVNGYKKITGGPGLINGHYVKIGTIVSFFCNNSYVLSGNEKRTCQENGEWSGKQPICIKACREPKISDLVRRRVLPMQIQSRETPLHQLYSAAFSKQKLQGAPTKKPALPFGDLPTGYQHLHTQLQYECISPFYRRLGSSRRTCLRTGKWSGRAPSCIPICGKIENVTAPKTQGVRWPWQVAVYRRTSGVHDGSLHKGDWFLVCSGALVNERTVVVAAHCVTDLGKVTVIKTADLKVVLGKFYRDDDRDEKTIQSLRISAIILYPNYDPILLDADIAILKLLDKARISTRVQPICLAATRDLSTSFQESRITVAGWNVLADVRSPGFKNDTLRSGVVSVVDSLLCEEQHEDYGVPVSVTDNMFCASRDPTTPSDICTAETGGIAAMSFPGRGSPEPRWHLVGLVSWSYDRTCSHSLSTAFTKVLPFKDWIERNMK</sequence>
<dbReference type="GeneID" id="105814605"/>
<dbReference type="AlphaFoldDB" id="A0A2K6G0E5"/>
<dbReference type="SMART" id="SM00020">
    <property type="entry name" value="Tryp_SPc"/>
    <property type="match status" value="1"/>
</dbReference>
<evidence type="ECO:0000256" key="12">
    <source>
        <dbReference type="ARBA" id="ARBA00042985"/>
    </source>
</evidence>
<keyword evidence="13" id="KW-0245">EGF-like domain</keyword>
<dbReference type="GeneTree" id="ENSGT00940000154234"/>
<dbReference type="Gene3D" id="2.10.25.10">
    <property type="entry name" value="Laminin"/>
    <property type="match status" value="1"/>
</dbReference>
<dbReference type="SMART" id="SM00181">
    <property type="entry name" value="EGF"/>
    <property type="match status" value="2"/>
</dbReference>
<dbReference type="SMART" id="SM00032">
    <property type="entry name" value="CCP"/>
    <property type="match status" value="2"/>
</dbReference>
<evidence type="ECO:0000256" key="10">
    <source>
        <dbReference type="ARBA" id="ARBA00040464"/>
    </source>
</evidence>
<dbReference type="PANTHER" id="PTHR24254">
    <property type="entry name" value="PROTHROMBIN"/>
    <property type="match status" value="1"/>
</dbReference>
<dbReference type="InterPro" id="IPR051659">
    <property type="entry name" value="Serine_Protease_S1-Domain"/>
</dbReference>
<keyword evidence="6" id="KW-0677">Repeat</keyword>
<keyword evidence="5 15" id="KW-0732">Signal</keyword>
<dbReference type="InterPro" id="IPR043504">
    <property type="entry name" value="Peptidase_S1_PA_chymotrypsin"/>
</dbReference>
<evidence type="ECO:0000256" key="4">
    <source>
        <dbReference type="ARBA" id="ARBA00022659"/>
    </source>
</evidence>
<evidence type="ECO:0000256" key="8">
    <source>
        <dbReference type="ARBA" id="ARBA00023180"/>
    </source>
</evidence>
<dbReference type="CDD" id="cd00054">
    <property type="entry name" value="EGF_CA"/>
    <property type="match status" value="1"/>
</dbReference>
<evidence type="ECO:0000259" key="16">
    <source>
        <dbReference type="PROSITE" id="PS50026"/>
    </source>
</evidence>
<protein>
    <recommendedName>
        <fullName evidence="10">Inactive serine protease PAMR1</fullName>
    </recommendedName>
    <alternativeName>
        <fullName evidence="12">Peptidase domain-containing protein associated with muscle regeneration 1</fullName>
    </alternativeName>
    <alternativeName>
        <fullName evidence="11">Regeneration-associated muscle protease homolog</fullName>
    </alternativeName>
</protein>
<dbReference type="CTD" id="25891"/>
<reference evidence="19" key="2">
    <citation type="submission" date="2025-09" db="UniProtKB">
        <authorList>
            <consortium name="Ensembl"/>
        </authorList>
    </citation>
    <scope>IDENTIFICATION</scope>
</reference>
<evidence type="ECO:0000256" key="1">
    <source>
        <dbReference type="ARBA" id="ARBA00004613"/>
    </source>
</evidence>
<dbReference type="SUPFAM" id="SSF57196">
    <property type="entry name" value="EGF/Laminin"/>
    <property type="match status" value="1"/>
</dbReference>
<evidence type="ECO:0000256" key="13">
    <source>
        <dbReference type="PROSITE-ProRule" id="PRU00076"/>
    </source>
</evidence>